<dbReference type="PANTHER" id="PTHR46586:SF3">
    <property type="entry name" value="ANKYRIN REPEAT-CONTAINING PROTEIN"/>
    <property type="match status" value="1"/>
</dbReference>
<dbReference type="InterPro" id="IPR036770">
    <property type="entry name" value="Ankyrin_rpt-contain_sf"/>
</dbReference>
<dbReference type="Pfam" id="PF13637">
    <property type="entry name" value="Ank_4"/>
    <property type="match status" value="1"/>
</dbReference>
<proteinExistence type="predicted"/>
<reference evidence="1 2" key="1">
    <citation type="journal article" date="2013" name="PLoS Genet.">
        <title>Distinctive expansion of potential virulence genes in the genome of the oomycete fish pathogen Saprolegnia parasitica.</title>
        <authorList>
            <person name="Jiang R.H."/>
            <person name="de Bruijn I."/>
            <person name="Haas B.J."/>
            <person name="Belmonte R."/>
            <person name="Lobach L."/>
            <person name="Christie J."/>
            <person name="van den Ackerveken G."/>
            <person name="Bottin A."/>
            <person name="Bulone V."/>
            <person name="Diaz-Moreno S.M."/>
            <person name="Dumas B."/>
            <person name="Fan L."/>
            <person name="Gaulin E."/>
            <person name="Govers F."/>
            <person name="Grenville-Briggs L.J."/>
            <person name="Horner N.R."/>
            <person name="Levin J.Z."/>
            <person name="Mammella M."/>
            <person name="Meijer H.J."/>
            <person name="Morris P."/>
            <person name="Nusbaum C."/>
            <person name="Oome S."/>
            <person name="Phillips A.J."/>
            <person name="van Rooyen D."/>
            <person name="Rzeszutek E."/>
            <person name="Saraiva M."/>
            <person name="Secombes C.J."/>
            <person name="Seidl M.F."/>
            <person name="Snel B."/>
            <person name="Stassen J.H."/>
            <person name="Sykes S."/>
            <person name="Tripathy S."/>
            <person name="van den Berg H."/>
            <person name="Vega-Arreguin J.C."/>
            <person name="Wawra S."/>
            <person name="Young S.K."/>
            <person name="Zeng Q."/>
            <person name="Dieguez-Uribeondo J."/>
            <person name="Russ C."/>
            <person name="Tyler B.M."/>
            <person name="van West P."/>
        </authorList>
    </citation>
    <scope>NUCLEOTIDE SEQUENCE [LARGE SCALE GENOMIC DNA]</scope>
    <source>
        <strain evidence="1 2">CBS 223.65</strain>
    </source>
</reference>
<dbReference type="OMA" id="PYANCEQ"/>
<keyword evidence="2" id="KW-1185">Reference proteome</keyword>
<gene>
    <name evidence="1" type="ORF">SPRG_10314</name>
</gene>
<evidence type="ECO:0000313" key="1">
    <source>
        <dbReference type="EMBL" id="KDO24498.1"/>
    </source>
</evidence>
<protein>
    <submittedName>
        <fullName evidence="1">Uncharacterized protein</fullName>
    </submittedName>
</protein>
<dbReference type="VEuPathDB" id="FungiDB:SPRG_10314"/>
<dbReference type="STRING" id="695850.A0A067C1T2"/>
<dbReference type="KEGG" id="spar:SPRG_10314"/>
<dbReference type="Gene3D" id="1.25.40.20">
    <property type="entry name" value="Ankyrin repeat-containing domain"/>
    <property type="match status" value="3"/>
</dbReference>
<dbReference type="SUPFAM" id="SSF48403">
    <property type="entry name" value="Ankyrin repeat"/>
    <property type="match status" value="2"/>
</dbReference>
<dbReference type="Proteomes" id="UP000030745">
    <property type="component" value="Unassembled WGS sequence"/>
</dbReference>
<name>A0A067C1T2_SAPPC</name>
<dbReference type="EMBL" id="KK583241">
    <property type="protein sequence ID" value="KDO24498.1"/>
    <property type="molecule type" value="Genomic_DNA"/>
</dbReference>
<organism evidence="1 2">
    <name type="scientific">Saprolegnia parasitica (strain CBS 223.65)</name>
    <dbReference type="NCBI Taxonomy" id="695850"/>
    <lineage>
        <taxon>Eukaryota</taxon>
        <taxon>Sar</taxon>
        <taxon>Stramenopiles</taxon>
        <taxon>Oomycota</taxon>
        <taxon>Saprolegniomycetes</taxon>
        <taxon>Saprolegniales</taxon>
        <taxon>Saprolegniaceae</taxon>
        <taxon>Saprolegnia</taxon>
    </lineage>
</organism>
<dbReference type="InterPro" id="IPR052050">
    <property type="entry name" value="SecEffector_AnkRepeat"/>
</dbReference>
<dbReference type="PANTHER" id="PTHR46586">
    <property type="entry name" value="ANKYRIN REPEAT-CONTAINING PROTEIN"/>
    <property type="match status" value="1"/>
</dbReference>
<dbReference type="RefSeq" id="XP_012204764.1">
    <property type="nucleotide sequence ID" value="XM_012349374.1"/>
</dbReference>
<accession>A0A067C1T2</accession>
<dbReference type="GeneID" id="24132433"/>
<dbReference type="AlphaFoldDB" id="A0A067C1T2"/>
<dbReference type="Pfam" id="PF12796">
    <property type="entry name" value="Ank_2"/>
    <property type="match status" value="1"/>
</dbReference>
<dbReference type="InterPro" id="IPR002110">
    <property type="entry name" value="Ankyrin_rpt"/>
</dbReference>
<dbReference type="OrthoDB" id="74673at2759"/>
<sequence length="723" mass="79720">MASPVLQSPDLLVAIASYQEGLPEDLAIIQRLADAVDLTPCSSFANCNQTGYLANVPARFASLPYLQRYPHPSTKLSHHALFVSPRVYDRALALHLSIVEGDVALVQRWLRWDPSLCTAATLELTAAASQGPILRLLLAQFPALATAKMMDLVAMSGDLELLIWLHEAGAACTSAAMDGAAMNGHDDVVIFLHSMRTEGCTIVAATAAAVRGHASIVRFLLERRTEGIQPSLQFKVPHGEHTTLSVCGSTHLEAVDLVAATVELTDAAIKTIVKTAGLMALQHVYTCGYLKKMTKPLLELAVATQDHAMLRYVLGCIDQENPRAPSDDEWLPPDAPRETVSLESYRDGGSPFDRWEHCNVMELAALNGDMTSLKLLHESRLRVGSSRALVYAAYRGHMDVLEWLHKHRSDGCDEDAMALAAARGHYDVVRWLHEVYGLWRTHAALATAAYTGHLPMVTYLLDVPTGGVDTWTDPADENSGLGAILPARDGDLGGSWSDYVRGSAVHWAASQGHLEILQLLVARGHEVPPRAIDNAVENGHLHIVRYLHEGLDQRCNRRSIVDAVLKHHIDVVAYVLSHHCWQLGSPMLDDDESDITLHMLLMATAHSGRLDILEIVCGAFPIHLPTQLPRRVSERMMIRVASYGHLAMLQHLHNVCGFGWTSVVQEAAIRRGRKKVLRYLSTLGPADTSVYDADERDLWREMSDFIVSMTVIDGHWRVRPMYN</sequence>
<dbReference type="SMART" id="SM00248">
    <property type="entry name" value="ANK"/>
    <property type="match status" value="4"/>
</dbReference>
<evidence type="ECO:0000313" key="2">
    <source>
        <dbReference type="Proteomes" id="UP000030745"/>
    </source>
</evidence>